<dbReference type="Proteomes" id="UP000011863">
    <property type="component" value="Chromosome"/>
</dbReference>
<dbReference type="PROSITE" id="PS51257">
    <property type="entry name" value="PROKAR_LIPOPROTEIN"/>
    <property type="match status" value="1"/>
</dbReference>
<dbReference type="AlphaFoldDB" id="A0A6C7DU57"/>
<protein>
    <recommendedName>
        <fullName evidence="5">Alkyl hydroperoxide reductase subunit C/ Thiol specific antioxidant domain-containing protein</fullName>
    </recommendedName>
</protein>
<evidence type="ECO:0000256" key="1">
    <source>
        <dbReference type="SAM" id="MobiDB-lite"/>
    </source>
</evidence>
<reference evidence="3 4" key="1">
    <citation type="journal article" date="2013" name="Int. J. Syst. Evol. Microbiol.">
        <title>Ilumatobacter nonamiense sp. nov. and Ilumatobacter coccineum sp. nov., isolated from seashore sand.</title>
        <authorList>
            <person name="Matsumoto A."/>
            <person name="Kasai H."/>
            <person name="Matsuo Y."/>
            <person name="Shizuri Y."/>
            <person name="Ichikawa N."/>
            <person name="Fujita N."/>
            <person name="Omura S."/>
            <person name="Takahashi Y."/>
        </authorList>
    </citation>
    <scope>NUCLEOTIDE SEQUENCE [LARGE SCALE GENOMIC DNA]</scope>
    <source>
        <strain evidence="4">NBRC 103263 / KCTC 29153 / YM16-304</strain>
    </source>
</reference>
<evidence type="ECO:0008006" key="5">
    <source>
        <dbReference type="Google" id="ProtNLM"/>
    </source>
</evidence>
<name>A0A6C7DU57_ILUCY</name>
<feature type="compositionally biased region" description="Acidic residues" evidence="1">
    <location>
        <begin position="50"/>
        <end position="64"/>
    </location>
</feature>
<proteinExistence type="predicted"/>
<dbReference type="EMBL" id="AP012057">
    <property type="protein sequence ID" value="BAN00464.1"/>
    <property type="molecule type" value="Genomic_DNA"/>
</dbReference>
<dbReference type="OrthoDB" id="9999416at2"/>
<keyword evidence="4" id="KW-1185">Reference proteome</keyword>
<dbReference type="KEGG" id="aym:YM304_01500"/>
<evidence type="ECO:0000313" key="4">
    <source>
        <dbReference type="Proteomes" id="UP000011863"/>
    </source>
</evidence>
<keyword evidence="2" id="KW-0732">Signal</keyword>
<feature type="region of interest" description="Disordered" evidence="1">
    <location>
        <begin position="23"/>
        <end position="108"/>
    </location>
</feature>
<evidence type="ECO:0000256" key="2">
    <source>
        <dbReference type="SAM" id="SignalP"/>
    </source>
</evidence>
<accession>A0A6C7DU57</accession>
<evidence type="ECO:0000313" key="3">
    <source>
        <dbReference type="EMBL" id="BAN00464.1"/>
    </source>
</evidence>
<gene>
    <name evidence="3" type="ORF">YM304_01500</name>
</gene>
<feature type="compositionally biased region" description="Low complexity" evidence="1">
    <location>
        <begin position="23"/>
        <end position="49"/>
    </location>
</feature>
<sequence>MLSRRRVLPAAILAGALVLAACGEGSSGSDSATSGPAASDAPPATAAPDAETDADVDAQADAPDESVATEPPAELPATTVIDAVDDEIETATDADEPAPEPEPAVAPAEIGGRAFATDVQPAADFDGNPFPDLVVDDVGRASEANIRNILPSDRPVLLWTWAPH</sequence>
<feature type="compositionally biased region" description="Acidic residues" evidence="1">
    <location>
        <begin position="83"/>
        <end position="99"/>
    </location>
</feature>
<feature type="signal peptide" evidence="2">
    <location>
        <begin position="1"/>
        <end position="20"/>
    </location>
</feature>
<feature type="chain" id="PRO_5039488725" description="Alkyl hydroperoxide reductase subunit C/ Thiol specific antioxidant domain-containing protein" evidence="2">
    <location>
        <begin position="21"/>
        <end position="164"/>
    </location>
</feature>
<dbReference type="RefSeq" id="WP_015439712.1">
    <property type="nucleotide sequence ID" value="NC_020520.1"/>
</dbReference>
<organism evidence="3 4">
    <name type="scientific">Ilumatobacter coccineus (strain NBRC 103263 / KCTC 29153 / YM16-304)</name>
    <dbReference type="NCBI Taxonomy" id="1313172"/>
    <lineage>
        <taxon>Bacteria</taxon>
        <taxon>Bacillati</taxon>
        <taxon>Actinomycetota</taxon>
        <taxon>Acidimicrobiia</taxon>
        <taxon>Acidimicrobiales</taxon>
        <taxon>Ilumatobacteraceae</taxon>
        <taxon>Ilumatobacter</taxon>
    </lineage>
</organism>